<dbReference type="Pfam" id="PF13855">
    <property type="entry name" value="LRR_8"/>
    <property type="match status" value="1"/>
</dbReference>
<evidence type="ECO:0000256" key="11">
    <source>
        <dbReference type="ARBA" id="ARBA00022777"/>
    </source>
</evidence>
<keyword evidence="15" id="KW-0675">Receptor</keyword>
<dbReference type="InterPro" id="IPR003591">
    <property type="entry name" value="Leu-rich_rpt_typical-subtyp"/>
</dbReference>
<keyword evidence="6" id="KW-0808">Transferase</keyword>
<feature type="transmembrane region" description="Helical" evidence="19">
    <location>
        <begin position="462"/>
        <end position="483"/>
    </location>
</feature>
<dbReference type="InterPro" id="IPR051824">
    <property type="entry name" value="LRR_Rcpt-Like_S/T_Kinase"/>
</dbReference>
<dbReference type="EC" id="2.7.11.1" evidence="2"/>
<dbReference type="InterPro" id="IPR001245">
    <property type="entry name" value="Ser-Thr/Tyr_kinase_cat_dom"/>
</dbReference>
<dbReference type="Gene3D" id="3.80.10.10">
    <property type="entry name" value="Ribonuclease Inhibitor"/>
    <property type="match status" value="2"/>
</dbReference>
<evidence type="ECO:0000256" key="15">
    <source>
        <dbReference type="ARBA" id="ARBA00023170"/>
    </source>
</evidence>
<dbReference type="InterPro" id="IPR000719">
    <property type="entry name" value="Prot_kinase_dom"/>
</dbReference>
<evidence type="ECO:0000256" key="4">
    <source>
        <dbReference type="ARBA" id="ARBA00022553"/>
    </source>
</evidence>
<evidence type="ECO:0000256" key="13">
    <source>
        <dbReference type="ARBA" id="ARBA00022989"/>
    </source>
</evidence>
<evidence type="ECO:0000256" key="7">
    <source>
        <dbReference type="ARBA" id="ARBA00022692"/>
    </source>
</evidence>
<dbReference type="OrthoDB" id="1897577at2759"/>
<dbReference type="PANTHER" id="PTHR48006">
    <property type="entry name" value="LEUCINE-RICH REPEAT-CONTAINING PROTEIN DDB_G0281931-RELATED"/>
    <property type="match status" value="1"/>
</dbReference>
<keyword evidence="7 19" id="KW-0812">Transmembrane</keyword>
<keyword evidence="16" id="KW-0325">Glycoprotein</keyword>
<accession>A0A5J5PIP4</accession>
<proteinExistence type="predicted"/>
<feature type="domain" description="Protein kinase" evidence="20">
    <location>
        <begin position="519"/>
        <end position="800"/>
    </location>
</feature>
<dbReference type="GO" id="GO:0016020">
    <property type="term" value="C:membrane"/>
    <property type="evidence" value="ECO:0007669"/>
    <property type="project" value="UniProtKB-SubCell"/>
</dbReference>
<evidence type="ECO:0000256" key="16">
    <source>
        <dbReference type="ARBA" id="ARBA00023180"/>
    </source>
</evidence>
<keyword evidence="12" id="KW-0067">ATP-binding</keyword>
<evidence type="ECO:0000256" key="9">
    <source>
        <dbReference type="ARBA" id="ARBA00022737"/>
    </source>
</evidence>
<evidence type="ECO:0000256" key="17">
    <source>
        <dbReference type="ARBA" id="ARBA00047899"/>
    </source>
</evidence>
<dbReference type="InterPro" id="IPR021720">
    <property type="entry name" value="Malectin_dom"/>
</dbReference>
<dbReference type="SUPFAM" id="SSF56112">
    <property type="entry name" value="Protein kinase-like (PK-like)"/>
    <property type="match status" value="1"/>
</dbReference>
<protein>
    <recommendedName>
        <fullName evidence="2">non-specific serine/threonine protein kinase</fullName>
        <ecNumber evidence="2">2.7.11.1</ecNumber>
    </recommendedName>
</protein>
<dbReference type="FunFam" id="3.80.10.10:FF:000383">
    <property type="entry name" value="Leucine-rich repeat receptor protein kinase EMS1"/>
    <property type="match status" value="1"/>
</dbReference>
<dbReference type="EMBL" id="CM018225">
    <property type="protein sequence ID" value="KAB2006276.1"/>
    <property type="molecule type" value="Genomic_DNA"/>
</dbReference>
<dbReference type="AlphaFoldDB" id="A0A5J5PIP4"/>
<evidence type="ECO:0000256" key="14">
    <source>
        <dbReference type="ARBA" id="ARBA00023136"/>
    </source>
</evidence>
<keyword evidence="10" id="KW-0547">Nucleotide-binding</keyword>
<dbReference type="InterPro" id="IPR011009">
    <property type="entry name" value="Kinase-like_dom_sf"/>
</dbReference>
<evidence type="ECO:0000313" key="21">
    <source>
        <dbReference type="EMBL" id="KAB2006276.1"/>
    </source>
</evidence>
<keyword evidence="13 19" id="KW-1133">Transmembrane helix</keyword>
<evidence type="ECO:0000256" key="1">
    <source>
        <dbReference type="ARBA" id="ARBA00004479"/>
    </source>
</evidence>
<evidence type="ECO:0000256" key="6">
    <source>
        <dbReference type="ARBA" id="ARBA00022679"/>
    </source>
</evidence>
<dbReference type="FunFam" id="1.10.510.10:FF:000044">
    <property type="entry name" value="Putative LRR receptor-like serine/threonine-protein kinase"/>
    <property type="match status" value="1"/>
</dbReference>
<keyword evidence="5" id="KW-0433">Leucine-rich repeat</keyword>
<dbReference type="GO" id="GO:0004674">
    <property type="term" value="F:protein serine/threonine kinase activity"/>
    <property type="evidence" value="ECO:0007669"/>
    <property type="project" value="UniProtKB-KW"/>
</dbReference>
<dbReference type="GO" id="GO:0005524">
    <property type="term" value="F:ATP binding"/>
    <property type="evidence" value="ECO:0007669"/>
    <property type="project" value="UniProtKB-KW"/>
</dbReference>
<keyword evidence="11" id="KW-0418">Kinase</keyword>
<dbReference type="PANTHER" id="PTHR48006:SF81">
    <property type="entry name" value="PROTEIN KINASE DOMAIN-CONTAINING PROTEIN"/>
    <property type="match status" value="1"/>
</dbReference>
<evidence type="ECO:0000256" key="10">
    <source>
        <dbReference type="ARBA" id="ARBA00022741"/>
    </source>
</evidence>
<reference evidence="22" key="1">
    <citation type="journal article" date="2020" name="Nat. Genet.">
        <title>Genomic diversifications of five Gossypium allopolyploid species and their impact on cotton improvement.</title>
        <authorList>
            <person name="Chen Z.J."/>
            <person name="Sreedasyam A."/>
            <person name="Ando A."/>
            <person name="Song Q."/>
            <person name="De Santiago L.M."/>
            <person name="Hulse-Kemp A.M."/>
            <person name="Ding M."/>
            <person name="Ye W."/>
            <person name="Kirkbride R.C."/>
            <person name="Jenkins J."/>
            <person name="Plott C."/>
            <person name="Lovell J."/>
            <person name="Lin Y.M."/>
            <person name="Vaughn R."/>
            <person name="Liu B."/>
            <person name="Simpson S."/>
            <person name="Scheffler B.E."/>
            <person name="Wen L."/>
            <person name="Saski C.A."/>
            <person name="Grover C.E."/>
            <person name="Hu G."/>
            <person name="Conover J.L."/>
            <person name="Carlson J.W."/>
            <person name="Shu S."/>
            <person name="Boston L.B."/>
            <person name="Williams M."/>
            <person name="Peterson D.G."/>
            <person name="McGee K."/>
            <person name="Jones D.C."/>
            <person name="Wendel J.F."/>
            <person name="Stelly D.M."/>
            <person name="Grimwood J."/>
            <person name="Schmutz J."/>
        </authorList>
    </citation>
    <scope>NUCLEOTIDE SEQUENCE [LARGE SCALE GENOMIC DNA]</scope>
    <source>
        <strain evidence="22">cv. 3-79</strain>
    </source>
</reference>
<evidence type="ECO:0000259" key="20">
    <source>
        <dbReference type="PROSITE" id="PS50011"/>
    </source>
</evidence>
<dbReference type="FunFam" id="2.60.120.430:FF:000004">
    <property type="entry name" value="Putative leucine-rich repeat receptor-like serine/threonine-protein kinase"/>
    <property type="match status" value="1"/>
</dbReference>
<dbReference type="Pfam" id="PF11721">
    <property type="entry name" value="Malectin"/>
    <property type="match status" value="1"/>
</dbReference>
<dbReference type="Pfam" id="PF00560">
    <property type="entry name" value="LRR_1"/>
    <property type="match status" value="2"/>
</dbReference>
<gene>
    <name evidence="21" type="ORF">ES319_D11G333300v1</name>
</gene>
<dbReference type="CDD" id="cd14066">
    <property type="entry name" value="STKc_IRAK"/>
    <property type="match status" value="1"/>
</dbReference>
<comment type="catalytic activity">
    <reaction evidence="17">
        <text>L-threonyl-[protein] + ATP = O-phospho-L-threonyl-[protein] + ADP + H(+)</text>
        <dbReference type="Rhea" id="RHEA:46608"/>
        <dbReference type="Rhea" id="RHEA-COMP:11060"/>
        <dbReference type="Rhea" id="RHEA-COMP:11605"/>
        <dbReference type="ChEBI" id="CHEBI:15378"/>
        <dbReference type="ChEBI" id="CHEBI:30013"/>
        <dbReference type="ChEBI" id="CHEBI:30616"/>
        <dbReference type="ChEBI" id="CHEBI:61977"/>
        <dbReference type="ChEBI" id="CHEBI:456216"/>
        <dbReference type="EC" id="2.7.11.1"/>
    </reaction>
</comment>
<keyword evidence="14 19" id="KW-0472">Membrane</keyword>
<keyword evidence="8" id="KW-0732">Signal</keyword>
<comment type="subcellular location">
    <subcellularLocation>
        <location evidence="1">Membrane</location>
        <topology evidence="1">Single-pass type I membrane protein</topology>
    </subcellularLocation>
</comment>
<dbReference type="SUPFAM" id="SSF52058">
    <property type="entry name" value="L domain-like"/>
    <property type="match status" value="1"/>
</dbReference>
<dbReference type="PROSITE" id="PS50011">
    <property type="entry name" value="PROTEIN_KINASE_DOM"/>
    <property type="match status" value="1"/>
</dbReference>
<sequence length="870" mass="95912">SLLGNRLTGSIPEELANLRNLTSLVLENNGLSGTLPAALRDLPKIERLHLSSNNFTGEIPLSFAGLTSLREFRISDNNFTGQIPDFIFRNWTNLEEIYGGSGLSGPIPSINATLLNLTYIIIGDLNGAETNFTQPLIDASLPKLERLMLRSCNLIGEIPASFRTFTSIKILDLSFNRLSGKIPDVLSNLNFDNMFLNGNNFNGSVPQWILKTREKVDLSYNNFTNTGVSDCRQNSVYGIARVNNTGIVPCLTSQITCSSEPLHFVHINCGGREITVNDTTYEADFDGAGPSTFYQSTNWAFSSTGIFLSDDRPNDILVLDNRQVSVDGDEKQLYESARLAPSSLTYYAFCLANATYTVNLHFAEIQFTNDRNYSSLGRRIFDVYIQGKQELKDFNIEEEAGGAGIPKVKNFTVNVTDSTLEIHFQWAGKGTTSIPKKSIYGPLISAISILDPKSDGGIVIDAVVGIVGGAMFAALLILGILWWKGSLKQKSTLEQDLKGIELQTASFTLRQIKVATNDFHASNKIGEGGFGPVYKGTLPDGTVIAVKQLSARSKQGNREFVTEIGMISALQHPHLVKLYGCCIEGNQLMLIYEYLENNSLARALFGPQESQLTLDWPTRMKICIGIARGLAYLHEESRLKIVHRDINATNVLLDKNLNPKISDFGLAKLDEEDNTHISTQIAGTYGYMAPEYALHGHLTEKADVYSFGIVALEIVSGRCNTKIRPKQEPFILLELGSCFEGEWNLLELVDTRIGSDCHKNEVMTMINVALLCTNPTASARSPMSSVVRMLEGKAEVQEYCTDSMSSSSRQKNVETMKNLYRKLEDDDDADISQTKSMLGDASWTTSSTSAADLYPVSLTSGNWQNRDSTN</sequence>
<dbReference type="SMART" id="SM00369">
    <property type="entry name" value="LRR_TYP"/>
    <property type="match status" value="5"/>
</dbReference>
<dbReference type="InterPro" id="IPR001611">
    <property type="entry name" value="Leu-rich_rpt"/>
</dbReference>
<dbReference type="FunFam" id="3.30.200.20:FF:000217">
    <property type="entry name" value="probable LRR receptor-like serine/threonine-protein kinase At1g53430"/>
    <property type="match status" value="1"/>
</dbReference>
<comment type="catalytic activity">
    <reaction evidence="18">
        <text>L-seryl-[protein] + ATP = O-phospho-L-seryl-[protein] + ADP + H(+)</text>
        <dbReference type="Rhea" id="RHEA:17989"/>
        <dbReference type="Rhea" id="RHEA-COMP:9863"/>
        <dbReference type="Rhea" id="RHEA-COMP:11604"/>
        <dbReference type="ChEBI" id="CHEBI:15378"/>
        <dbReference type="ChEBI" id="CHEBI:29999"/>
        <dbReference type="ChEBI" id="CHEBI:30616"/>
        <dbReference type="ChEBI" id="CHEBI:83421"/>
        <dbReference type="ChEBI" id="CHEBI:456216"/>
        <dbReference type="EC" id="2.7.11.1"/>
    </reaction>
</comment>
<evidence type="ECO:0000313" key="22">
    <source>
        <dbReference type="Proteomes" id="UP000327439"/>
    </source>
</evidence>
<evidence type="ECO:0000256" key="3">
    <source>
        <dbReference type="ARBA" id="ARBA00022527"/>
    </source>
</evidence>
<evidence type="ECO:0000256" key="5">
    <source>
        <dbReference type="ARBA" id="ARBA00022614"/>
    </source>
</evidence>
<evidence type="ECO:0000256" key="19">
    <source>
        <dbReference type="SAM" id="Phobius"/>
    </source>
</evidence>
<evidence type="ECO:0000256" key="12">
    <source>
        <dbReference type="ARBA" id="ARBA00022840"/>
    </source>
</evidence>
<dbReference type="Gene3D" id="3.30.200.20">
    <property type="entry name" value="Phosphorylase Kinase, domain 1"/>
    <property type="match status" value="1"/>
</dbReference>
<feature type="non-terminal residue" evidence="21">
    <location>
        <position position="1"/>
    </location>
</feature>
<keyword evidence="9" id="KW-0677">Repeat</keyword>
<name>A0A5J5PIP4_GOSBA</name>
<dbReference type="InterPro" id="IPR032675">
    <property type="entry name" value="LRR_dom_sf"/>
</dbReference>
<dbReference type="Proteomes" id="UP000327439">
    <property type="component" value="Chromosome D11"/>
</dbReference>
<keyword evidence="3" id="KW-0723">Serine/threonine-protein kinase</keyword>
<dbReference type="Gene3D" id="2.60.120.430">
    <property type="entry name" value="Galactose-binding lectin"/>
    <property type="match status" value="1"/>
</dbReference>
<evidence type="ECO:0000256" key="18">
    <source>
        <dbReference type="ARBA" id="ARBA00048679"/>
    </source>
</evidence>
<evidence type="ECO:0000256" key="8">
    <source>
        <dbReference type="ARBA" id="ARBA00022729"/>
    </source>
</evidence>
<keyword evidence="22" id="KW-1185">Reference proteome</keyword>
<dbReference type="Gene3D" id="1.10.510.10">
    <property type="entry name" value="Transferase(Phosphotransferase) domain 1"/>
    <property type="match status" value="1"/>
</dbReference>
<organism evidence="21 22">
    <name type="scientific">Gossypium barbadense</name>
    <name type="common">Sea Island cotton</name>
    <name type="synonym">Hibiscus barbadensis</name>
    <dbReference type="NCBI Taxonomy" id="3634"/>
    <lineage>
        <taxon>Eukaryota</taxon>
        <taxon>Viridiplantae</taxon>
        <taxon>Streptophyta</taxon>
        <taxon>Embryophyta</taxon>
        <taxon>Tracheophyta</taxon>
        <taxon>Spermatophyta</taxon>
        <taxon>Magnoliopsida</taxon>
        <taxon>eudicotyledons</taxon>
        <taxon>Gunneridae</taxon>
        <taxon>Pentapetalae</taxon>
        <taxon>rosids</taxon>
        <taxon>malvids</taxon>
        <taxon>Malvales</taxon>
        <taxon>Malvaceae</taxon>
        <taxon>Malvoideae</taxon>
        <taxon>Gossypium</taxon>
    </lineage>
</organism>
<dbReference type="Pfam" id="PF07714">
    <property type="entry name" value="PK_Tyr_Ser-Thr"/>
    <property type="match status" value="1"/>
</dbReference>
<keyword evidence="4" id="KW-0597">Phosphoprotein</keyword>
<evidence type="ECO:0000256" key="2">
    <source>
        <dbReference type="ARBA" id="ARBA00012513"/>
    </source>
</evidence>